<proteinExistence type="predicted"/>
<dbReference type="InterPro" id="IPR036047">
    <property type="entry name" value="F-box-like_dom_sf"/>
</dbReference>
<dbReference type="SUPFAM" id="SSF81383">
    <property type="entry name" value="F-box domain"/>
    <property type="match status" value="1"/>
</dbReference>
<dbReference type="Proteomes" id="UP001179952">
    <property type="component" value="Unassembled WGS sequence"/>
</dbReference>
<dbReference type="PANTHER" id="PTHR31960:SF3">
    <property type="entry name" value="F-BOX PROTEIN PP2-A13"/>
    <property type="match status" value="1"/>
</dbReference>
<organism evidence="1 2">
    <name type="scientific">Acorus gramineus</name>
    <name type="common">Dwarf sweet flag</name>
    <dbReference type="NCBI Taxonomy" id="55184"/>
    <lineage>
        <taxon>Eukaryota</taxon>
        <taxon>Viridiplantae</taxon>
        <taxon>Streptophyta</taxon>
        <taxon>Embryophyta</taxon>
        <taxon>Tracheophyta</taxon>
        <taxon>Spermatophyta</taxon>
        <taxon>Magnoliopsida</taxon>
        <taxon>Liliopsida</taxon>
        <taxon>Acoraceae</taxon>
        <taxon>Acorus</taxon>
    </lineage>
</organism>
<protein>
    <submittedName>
        <fullName evidence="1">F-box protein PP2-A13</fullName>
    </submittedName>
</protein>
<reference evidence="1" key="2">
    <citation type="submission" date="2023-06" db="EMBL/GenBank/DDBJ databases">
        <authorList>
            <person name="Ma L."/>
            <person name="Liu K.-W."/>
            <person name="Li Z."/>
            <person name="Hsiao Y.-Y."/>
            <person name="Qi Y."/>
            <person name="Fu T."/>
            <person name="Tang G."/>
            <person name="Zhang D."/>
            <person name="Sun W.-H."/>
            <person name="Liu D.-K."/>
            <person name="Li Y."/>
            <person name="Chen G.-Z."/>
            <person name="Liu X.-D."/>
            <person name="Liao X.-Y."/>
            <person name="Jiang Y.-T."/>
            <person name="Yu X."/>
            <person name="Hao Y."/>
            <person name="Huang J."/>
            <person name="Zhao X.-W."/>
            <person name="Ke S."/>
            <person name="Chen Y.-Y."/>
            <person name="Wu W.-L."/>
            <person name="Hsu J.-L."/>
            <person name="Lin Y.-F."/>
            <person name="Huang M.-D."/>
            <person name="Li C.-Y."/>
            <person name="Huang L."/>
            <person name="Wang Z.-W."/>
            <person name="Zhao X."/>
            <person name="Zhong W.-Y."/>
            <person name="Peng D.-H."/>
            <person name="Ahmad S."/>
            <person name="Lan S."/>
            <person name="Zhang J.-S."/>
            <person name="Tsai W.-C."/>
            <person name="Van De Peer Y."/>
            <person name="Liu Z.-J."/>
        </authorList>
    </citation>
    <scope>NUCLEOTIDE SEQUENCE</scope>
    <source>
        <strain evidence="1">SCP</strain>
        <tissue evidence="1">Leaves</tissue>
    </source>
</reference>
<sequence>MGAGISSFAAEVEAGNFTGLGDIPEGCVAAVLVHLNPVEICGLARLNRAFRGASSANFVWDSKLPVNYRYLLGVIGEDDRLAMMTKKEIYARLSRHNSFDGGTKEMWLQKSTGGLCLLISSKALSITGIDDRRYWNHIPTEGTRFRTVAYLQQIWWFEVVGEIEFCFPPGTYSLFFRLQLGRPSRRLGRRTCNIEHIHGWDLKPVKFQLSTSDGQHALSHIYLDEPGAWFHYHVGDFVVTVSDKPTRVKFSMIQIDCTHTKGGVCIDSVLICPSRPAKERSLVPNCR</sequence>
<reference evidence="1" key="1">
    <citation type="journal article" date="2023" name="Nat. Commun.">
        <title>Diploid and tetraploid genomes of Acorus and the evolution of monocots.</title>
        <authorList>
            <person name="Ma L."/>
            <person name="Liu K.W."/>
            <person name="Li Z."/>
            <person name="Hsiao Y.Y."/>
            <person name="Qi Y."/>
            <person name="Fu T."/>
            <person name="Tang G.D."/>
            <person name="Zhang D."/>
            <person name="Sun W.H."/>
            <person name="Liu D.K."/>
            <person name="Li Y."/>
            <person name="Chen G.Z."/>
            <person name="Liu X.D."/>
            <person name="Liao X.Y."/>
            <person name="Jiang Y.T."/>
            <person name="Yu X."/>
            <person name="Hao Y."/>
            <person name="Huang J."/>
            <person name="Zhao X.W."/>
            <person name="Ke S."/>
            <person name="Chen Y.Y."/>
            <person name="Wu W.L."/>
            <person name="Hsu J.L."/>
            <person name="Lin Y.F."/>
            <person name="Huang M.D."/>
            <person name="Li C.Y."/>
            <person name="Huang L."/>
            <person name="Wang Z.W."/>
            <person name="Zhao X."/>
            <person name="Zhong W.Y."/>
            <person name="Peng D.H."/>
            <person name="Ahmad S."/>
            <person name="Lan S."/>
            <person name="Zhang J.S."/>
            <person name="Tsai W.C."/>
            <person name="Van de Peer Y."/>
            <person name="Liu Z.J."/>
        </authorList>
    </citation>
    <scope>NUCLEOTIDE SEQUENCE</scope>
    <source>
        <strain evidence="1">SCP</strain>
    </source>
</reference>
<dbReference type="PANTHER" id="PTHR31960">
    <property type="entry name" value="F-BOX PROTEIN PP2-A15"/>
    <property type="match status" value="1"/>
</dbReference>
<dbReference type="InterPro" id="IPR025886">
    <property type="entry name" value="PP2-like"/>
</dbReference>
<keyword evidence="2" id="KW-1185">Reference proteome</keyword>
<comment type="caution">
    <text evidence="1">The sequence shown here is derived from an EMBL/GenBank/DDBJ whole genome shotgun (WGS) entry which is preliminary data.</text>
</comment>
<evidence type="ECO:0000313" key="1">
    <source>
        <dbReference type="EMBL" id="KAK1272797.1"/>
    </source>
</evidence>
<evidence type="ECO:0000313" key="2">
    <source>
        <dbReference type="Proteomes" id="UP001179952"/>
    </source>
</evidence>
<dbReference type="AlphaFoldDB" id="A0AAV9B9M2"/>
<accession>A0AAV9B9M2</accession>
<dbReference type="CDD" id="cd22162">
    <property type="entry name" value="F-box_AtSKIP3-like"/>
    <property type="match status" value="1"/>
</dbReference>
<dbReference type="EMBL" id="JAUJYN010000004">
    <property type="protein sequence ID" value="KAK1272797.1"/>
    <property type="molecule type" value="Genomic_DNA"/>
</dbReference>
<dbReference type="Pfam" id="PF14299">
    <property type="entry name" value="PP2"/>
    <property type="match status" value="1"/>
</dbReference>
<gene>
    <name evidence="1" type="ORF">QJS04_geneDACA010834</name>
</gene>
<name>A0AAV9B9M2_ACOGR</name>